<proteinExistence type="inferred from homology"/>
<feature type="transmembrane region" description="Helical" evidence="6">
    <location>
        <begin position="134"/>
        <end position="158"/>
    </location>
</feature>
<evidence type="ECO:0000256" key="3">
    <source>
        <dbReference type="ARBA" id="ARBA00022989"/>
    </source>
</evidence>
<reference evidence="8" key="1">
    <citation type="submission" date="2023-01" db="EMBL/GenBank/DDBJ databases">
        <title>The chitinases involved in constricting ring structure development in the nematode-trapping fungus Drechslerella dactyloides.</title>
        <authorList>
            <person name="Wang R."/>
            <person name="Zhang L."/>
            <person name="Tang P."/>
            <person name="Li S."/>
            <person name="Liang L."/>
        </authorList>
    </citation>
    <scope>NUCLEOTIDE SEQUENCE</scope>
    <source>
        <strain evidence="8">YMF1.00031</strain>
    </source>
</reference>
<comment type="subcellular location">
    <subcellularLocation>
        <location evidence="1">Membrane</location>
        <topology evidence="1">Multi-pass membrane protein</topology>
    </subcellularLocation>
</comment>
<keyword evidence="2 6" id="KW-0812">Transmembrane</keyword>
<dbReference type="EMBL" id="JAQGDS010000006">
    <property type="protein sequence ID" value="KAJ6259623.1"/>
    <property type="molecule type" value="Genomic_DNA"/>
</dbReference>
<name>A0AAD6IVR6_DREDA</name>
<dbReference type="InterPro" id="IPR049326">
    <property type="entry name" value="Rhodopsin_dom_fungi"/>
</dbReference>
<gene>
    <name evidence="8" type="ORF">Dda_5261</name>
</gene>
<dbReference type="InterPro" id="IPR052337">
    <property type="entry name" value="SAT4-like"/>
</dbReference>
<keyword evidence="9" id="KW-1185">Reference proteome</keyword>
<feature type="domain" description="Rhodopsin" evidence="7">
    <location>
        <begin position="41"/>
        <end position="209"/>
    </location>
</feature>
<evidence type="ECO:0000259" key="7">
    <source>
        <dbReference type="Pfam" id="PF20684"/>
    </source>
</evidence>
<evidence type="ECO:0000256" key="2">
    <source>
        <dbReference type="ARBA" id="ARBA00022692"/>
    </source>
</evidence>
<evidence type="ECO:0000256" key="6">
    <source>
        <dbReference type="SAM" id="Phobius"/>
    </source>
</evidence>
<accession>A0AAD6IVR6</accession>
<feature type="transmembrane region" description="Helical" evidence="6">
    <location>
        <begin position="212"/>
        <end position="235"/>
    </location>
</feature>
<dbReference type="Proteomes" id="UP001221413">
    <property type="component" value="Unassembled WGS sequence"/>
</dbReference>
<organism evidence="8 9">
    <name type="scientific">Drechslerella dactyloides</name>
    <name type="common">Nematode-trapping fungus</name>
    <name type="synonym">Arthrobotrys dactyloides</name>
    <dbReference type="NCBI Taxonomy" id="74499"/>
    <lineage>
        <taxon>Eukaryota</taxon>
        <taxon>Fungi</taxon>
        <taxon>Dikarya</taxon>
        <taxon>Ascomycota</taxon>
        <taxon>Pezizomycotina</taxon>
        <taxon>Orbiliomycetes</taxon>
        <taxon>Orbiliales</taxon>
        <taxon>Orbiliaceae</taxon>
        <taxon>Drechslerella</taxon>
    </lineage>
</organism>
<evidence type="ECO:0000256" key="5">
    <source>
        <dbReference type="ARBA" id="ARBA00038359"/>
    </source>
</evidence>
<evidence type="ECO:0000256" key="4">
    <source>
        <dbReference type="ARBA" id="ARBA00023136"/>
    </source>
</evidence>
<evidence type="ECO:0000313" key="9">
    <source>
        <dbReference type="Proteomes" id="UP001221413"/>
    </source>
</evidence>
<dbReference type="AlphaFoldDB" id="A0AAD6IVR6"/>
<dbReference type="PANTHER" id="PTHR33048:SF131">
    <property type="entry name" value="INTEGRAL MEMBRANE PROTEIN"/>
    <property type="match status" value="1"/>
</dbReference>
<feature type="transmembrane region" description="Helical" evidence="6">
    <location>
        <begin position="101"/>
        <end position="122"/>
    </location>
</feature>
<dbReference type="GO" id="GO:0016020">
    <property type="term" value="C:membrane"/>
    <property type="evidence" value="ECO:0007669"/>
    <property type="project" value="UniProtKB-SubCell"/>
</dbReference>
<keyword evidence="3 6" id="KW-1133">Transmembrane helix</keyword>
<feature type="transmembrane region" description="Helical" evidence="6">
    <location>
        <begin position="25"/>
        <end position="45"/>
    </location>
</feature>
<comment type="similarity">
    <text evidence="5">Belongs to the SAT4 family.</text>
</comment>
<feature type="transmembrane region" description="Helical" evidence="6">
    <location>
        <begin position="57"/>
        <end position="81"/>
    </location>
</feature>
<protein>
    <recommendedName>
        <fullName evidence="7">Rhodopsin domain-containing protein</fullName>
    </recommendedName>
</protein>
<evidence type="ECO:0000313" key="8">
    <source>
        <dbReference type="EMBL" id="KAJ6259623.1"/>
    </source>
</evidence>
<dbReference type="Pfam" id="PF20684">
    <property type="entry name" value="Fung_rhodopsin"/>
    <property type="match status" value="1"/>
</dbReference>
<comment type="caution">
    <text evidence="8">The sequence shown here is derived from an EMBL/GenBank/DDBJ whole genome shotgun (WGS) entry which is preliminary data.</text>
</comment>
<dbReference type="PANTHER" id="PTHR33048">
    <property type="entry name" value="PTH11-LIKE INTEGRAL MEMBRANE PROTEIN (AFU_ORTHOLOGUE AFUA_5G11245)"/>
    <property type="match status" value="1"/>
</dbReference>
<keyword evidence="4 6" id="KW-0472">Membrane</keyword>
<evidence type="ECO:0000256" key="1">
    <source>
        <dbReference type="ARBA" id="ARBA00004141"/>
    </source>
</evidence>
<sequence>MADKITNAGQGTEALPHDSRGPEVLAAQLTLTTTVLILVPLRLYTRRFFTRSIGLDDWLISVVGVLLVVSGITTTVLVTRFQAGQHMWDITPSHKAVLYKAFWGLSLNSIVVIGTTRFSVLATYLRLFSCRREFCIVVIVTIVVNICLTVSLLIATLLTCRPLNPVWKPTVHLTHDPRCFNEIKFLTAASALSMSMDIWVWFLPLKPLWDEIFAYIIYTMLEENLGAIAASIMMIKPLIQRRWPNFMRHNYTPRDREAHQLRMAANMARQLAPAPPLNSLESSADVKLEKGLKRFMTKWRRRSQAS</sequence>